<dbReference type="EMBL" id="LGUV01000383">
    <property type="protein sequence ID" value="KOG44462.1"/>
    <property type="molecule type" value="Genomic_DNA"/>
</dbReference>
<organism evidence="2 3">
    <name type="scientific">Streptomyces virginiae</name>
    <name type="common">Streptomyces cinnamonensis</name>
    <dbReference type="NCBI Taxonomy" id="1961"/>
    <lineage>
        <taxon>Bacteria</taxon>
        <taxon>Bacillati</taxon>
        <taxon>Actinomycetota</taxon>
        <taxon>Actinomycetes</taxon>
        <taxon>Kitasatosporales</taxon>
        <taxon>Streptomycetaceae</taxon>
        <taxon>Streptomyces</taxon>
    </lineage>
</organism>
<dbReference type="PANTHER" id="PTHR35400">
    <property type="entry name" value="SLR1083 PROTEIN"/>
    <property type="match status" value="1"/>
</dbReference>
<feature type="domain" description="Putative restriction endonuclease" evidence="1">
    <location>
        <begin position="14"/>
        <end position="184"/>
    </location>
</feature>
<evidence type="ECO:0000259" key="1">
    <source>
        <dbReference type="Pfam" id="PF05685"/>
    </source>
</evidence>
<dbReference type="PATRIC" id="fig|1961.12.peg.7805"/>
<dbReference type="SUPFAM" id="SSF52980">
    <property type="entry name" value="Restriction endonuclease-like"/>
    <property type="match status" value="1"/>
</dbReference>
<name>A0A0L8M211_STRVG</name>
<gene>
    <name evidence="2" type="ORF">ADK75_35440</name>
</gene>
<dbReference type="RefSeq" id="WP_053177268.1">
    <property type="nucleotide sequence ID" value="NZ_LGUV01000383.1"/>
</dbReference>
<dbReference type="PANTHER" id="PTHR35400:SF3">
    <property type="entry name" value="SLL1072 PROTEIN"/>
    <property type="match status" value="1"/>
</dbReference>
<protein>
    <recommendedName>
        <fullName evidence="1">Putative restriction endonuclease domain-containing protein</fullName>
    </recommendedName>
</protein>
<comment type="caution">
    <text evidence="2">The sequence shown here is derived from an EMBL/GenBank/DDBJ whole genome shotgun (WGS) entry which is preliminary data.</text>
</comment>
<sequence>MSPSFAEHPQMTVTEFEQIARTAPETVTLEFIQGKLEVKPVPDGDHDEITMWVLRQCMQQRPELALYPERGLAVERYRAGRARPDGALAPIGTFAGAGEWADPKGVLMVLEVTSHDADTDRRDRKEKRDGYAAAGIPVHLLIDREHCTLTVHSDPEAGSYRHSPSLPYGASVDIPDPVGITLDTEHLKEFAG</sequence>
<evidence type="ECO:0000313" key="2">
    <source>
        <dbReference type="EMBL" id="KOG44462.1"/>
    </source>
</evidence>
<dbReference type="AlphaFoldDB" id="A0A0L8M211"/>
<accession>A0A0L8M211</accession>
<dbReference type="InterPro" id="IPR008538">
    <property type="entry name" value="Uma2"/>
</dbReference>
<dbReference type="InterPro" id="IPR012296">
    <property type="entry name" value="Nuclease_put_TT1808"/>
</dbReference>
<dbReference type="Proteomes" id="UP000037084">
    <property type="component" value="Unassembled WGS sequence"/>
</dbReference>
<dbReference type="OrthoDB" id="4537149at2"/>
<dbReference type="InterPro" id="IPR011335">
    <property type="entry name" value="Restrct_endonuc-II-like"/>
</dbReference>
<dbReference type="CDD" id="cd06260">
    <property type="entry name" value="DUF820-like"/>
    <property type="match status" value="1"/>
</dbReference>
<reference evidence="3" key="1">
    <citation type="submission" date="2015-07" db="EMBL/GenBank/DDBJ databases">
        <authorList>
            <consortium name="Consortium for Microbial Forensics and Genomics (microFORGE)"/>
            <person name="Knight B.M."/>
            <person name="Roberts D.P."/>
            <person name="Lin D."/>
            <person name="Hari K."/>
            <person name="Fletcher J."/>
            <person name="Melcher U."/>
            <person name="Blagden T."/>
            <person name="Winegar R.A."/>
        </authorList>
    </citation>
    <scope>NUCLEOTIDE SEQUENCE [LARGE SCALE GENOMIC DNA]</scope>
    <source>
        <strain evidence="3">NRRL B-1447</strain>
    </source>
</reference>
<dbReference type="Pfam" id="PF05685">
    <property type="entry name" value="Uma2"/>
    <property type="match status" value="1"/>
</dbReference>
<dbReference type="Gene3D" id="3.90.1570.10">
    <property type="entry name" value="tt1808, chain A"/>
    <property type="match status" value="1"/>
</dbReference>
<evidence type="ECO:0000313" key="3">
    <source>
        <dbReference type="Proteomes" id="UP000037084"/>
    </source>
</evidence>
<proteinExistence type="predicted"/>